<organism evidence="2 3">
    <name type="scientific">Clostridium fallax</name>
    <dbReference type="NCBI Taxonomy" id="1533"/>
    <lineage>
        <taxon>Bacteria</taxon>
        <taxon>Bacillati</taxon>
        <taxon>Bacillota</taxon>
        <taxon>Clostridia</taxon>
        <taxon>Eubacteriales</taxon>
        <taxon>Clostridiaceae</taxon>
        <taxon>Clostridium</taxon>
    </lineage>
</organism>
<evidence type="ECO:0000313" key="3">
    <source>
        <dbReference type="Proteomes" id="UP000184035"/>
    </source>
</evidence>
<dbReference type="AlphaFoldDB" id="A0A1M4V0X2"/>
<keyword evidence="3" id="KW-1185">Reference proteome</keyword>
<dbReference type="OrthoDB" id="1757012at2"/>
<dbReference type="Proteomes" id="UP000184035">
    <property type="component" value="Unassembled WGS sequence"/>
</dbReference>
<protein>
    <submittedName>
        <fullName evidence="2">Uncharacterized protein</fullName>
    </submittedName>
</protein>
<evidence type="ECO:0000256" key="1">
    <source>
        <dbReference type="SAM" id="Coils"/>
    </source>
</evidence>
<reference evidence="2 3" key="1">
    <citation type="submission" date="2016-11" db="EMBL/GenBank/DDBJ databases">
        <authorList>
            <person name="Jaros S."/>
            <person name="Januszkiewicz K."/>
            <person name="Wedrychowicz H."/>
        </authorList>
    </citation>
    <scope>NUCLEOTIDE SEQUENCE [LARGE SCALE GENOMIC DNA]</scope>
    <source>
        <strain evidence="2 3">DSM 2631</strain>
    </source>
</reference>
<name>A0A1M4V0X2_9CLOT</name>
<dbReference type="STRING" id="1533.SAMN05443638_10689"/>
<proteinExistence type="predicted"/>
<accession>A0A1M4V0X2</accession>
<evidence type="ECO:0000313" key="2">
    <source>
        <dbReference type="EMBL" id="SHE62538.1"/>
    </source>
</evidence>
<feature type="coiled-coil region" evidence="1">
    <location>
        <begin position="78"/>
        <end position="109"/>
    </location>
</feature>
<dbReference type="RefSeq" id="WP_072894051.1">
    <property type="nucleotide sequence ID" value="NZ_FQVM01000006.1"/>
</dbReference>
<sequence>MDVKKIGYRLIYNKENGNILNGTFGEMEGTIPDWFRPKELGILDLPFAYNDNNFREALEYHIDVTKVGKSELKYIIVITKYKEHIETEEEKLRKENKKLENQILLQNDKEVGGIL</sequence>
<keyword evidence="1" id="KW-0175">Coiled coil</keyword>
<dbReference type="EMBL" id="FQVM01000006">
    <property type="protein sequence ID" value="SHE62538.1"/>
    <property type="molecule type" value="Genomic_DNA"/>
</dbReference>
<gene>
    <name evidence="2" type="ORF">SAMN05443638_10689</name>
</gene>